<feature type="compositionally biased region" description="Low complexity" evidence="1">
    <location>
        <begin position="68"/>
        <end position="77"/>
    </location>
</feature>
<dbReference type="AlphaFoldDB" id="M7BSC8"/>
<evidence type="ECO:0000313" key="3">
    <source>
        <dbReference type="Proteomes" id="UP000031443"/>
    </source>
</evidence>
<name>M7BSC8_CHEMY</name>
<proteinExistence type="predicted"/>
<protein>
    <submittedName>
        <fullName evidence="2">Uncharacterized protein</fullName>
    </submittedName>
</protein>
<feature type="region of interest" description="Disordered" evidence="1">
    <location>
        <begin position="1"/>
        <end position="125"/>
    </location>
</feature>
<organism evidence="2 3">
    <name type="scientific">Chelonia mydas</name>
    <name type="common">Green sea-turtle</name>
    <name type="synonym">Chelonia agassizi</name>
    <dbReference type="NCBI Taxonomy" id="8469"/>
    <lineage>
        <taxon>Eukaryota</taxon>
        <taxon>Metazoa</taxon>
        <taxon>Chordata</taxon>
        <taxon>Craniata</taxon>
        <taxon>Vertebrata</taxon>
        <taxon>Euteleostomi</taxon>
        <taxon>Archelosauria</taxon>
        <taxon>Testudinata</taxon>
        <taxon>Testudines</taxon>
        <taxon>Cryptodira</taxon>
        <taxon>Durocryptodira</taxon>
        <taxon>Americhelydia</taxon>
        <taxon>Chelonioidea</taxon>
        <taxon>Cheloniidae</taxon>
        <taxon>Chelonia</taxon>
    </lineage>
</organism>
<dbReference type="Proteomes" id="UP000031443">
    <property type="component" value="Unassembled WGS sequence"/>
</dbReference>
<gene>
    <name evidence="2" type="ORF">UY3_11849</name>
</gene>
<dbReference type="STRING" id="8469.M7BSC8"/>
<accession>M7BSC8</accession>
<feature type="compositionally biased region" description="Basic residues" evidence="1">
    <location>
        <begin position="15"/>
        <end position="28"/>
    </location>
</feature>
<evidence type="ECO:0000313" key="2">
    <source>
        <dbReference type="EMBL" id="EMP31022.1"/>
    </source>
</evidence>
<dbReference type="EMBL" id="KB547351">
    <property type="protein sequence ID" value="EMP31022.1"/>
    <property type="molecule type" value="Genomic_DNA"/>
</dbReference>
<evidence type="ECO:0000256" key="1">
    <source>
        <dbReference type="SAM" id="MobiDB-lite"/>
    </source>
</evidence>
<sequence>MASRIHPTVPSPPHTRIRKSGTSRKKFSLRTETRSWVSAGARIPAPHSLPDPPQGLVTPQPPGPPARGAPTALLVPLTPNPQPPGTPALGSPTALLVPLTPNPQPPGTPALGSPTPLTRPMPFDPPPIHAVELPRGVAMWARVH</sequence>
<reference evidence="3" key="1">
    <citation type="journal article" date="2013" name="Nat. Genet.">
        <title>The draft genomes of soft-shell turtle and green sea turtle yield insights into the development and evolution of the turtle-specific body plan.</title>
        <authorList>
            <person name="Wang Z."/>
            <person name="Pascual-Anaya J."/>
            <person name="Zadissa A."/>
            <person name="Li W."/>
            <person name="Niimura Y."/>
            <person name="Huang Z."/>
            <person name="Li C."/>
            <person name="White S."/>
            <person name="Xiong Z."/>
            <person name="Fang D."/>
            <person name="Wang B."/>
            <person name="Ming Y."/>
            <person name="Chen Y."/>
            <person name="Zheng Y."/>
            <person name="Kuraku S."/>
            <person name="Pignatelli M."/>
            <person name="Herrero J."/>
            <person name="Beal K."/>
            <person name="Nozawa M."/>
            <person name="Li Q."/>
            <person name="Wang J."/>
            <person name="Zhang H."/>
            <person name="Yu L."/>
            <person name="Shigenobu S."/>
            <person name="Wang J."/>
            <person name="Liu J."/>
            <person name="Flicek P."/>
            <person name="Searle S."/>
            <person name="Wang J."/>
            <person name="Kuratani S."/>
            <person name="Yin Y."/>
            <person name="Aken B."/>
            <person name="Zhang G."/>
            <person name="Irie N."/>
        </authorList>
    </citation>
    <scope>NUCLEOTIDE SEQUENCE [LARGE SCALE GENOMIC DNA]</scope>
</reference>
<feature type="compositionally biased region" description="Pro residues" evidence="1">
    <location>
        <begin position="47"/>
        <end position="67"/>
    </location>
</feature>
<keyword evidence="3" id="KW-1185">Reference proteome</keyword>